<dbReference type="InterPro" id="IPR050109">
    <property type="entry name" value="HTH-type_TetR-like_transc_reg"/>
</dbReference>
<dbReference type="GO" id="GO:0045892">
    <property type="term" value="P:negative regulation of DNA-templated transcription"/>
    <property type="evidence" value="ECO:0007669"/>
    <property type="project" value="InterPro"/>
</dbReference>
<dbReference type="Gene3D" id="1.10.10.60">
    <property type="entry name" value="Homeodomain-like"/>
    <property type="match status" value="1"/>
</dbReference>
<dbReference type="PANTHER" id="PTHR30055:SF151">
    <property type="entry name" value="TRANSCRIPTIONAL REGULATORY PROTEIN"/>
    <property type="match status" value="1"/>
</dbReference>
<dbReference type="GO" id="GO:0003700">
    <property type="term" value="F:DNA-binding transcription factor activity"/>
    <property type="evidence" value="ECO:0007669"/>
    <property type="project" value="TreeGrafter"/>
</dbReference>
<dbReference type="InterPro" id="IPR001647">
    <property type="entry name" value="HTH_TetR"/>
</dbReference>
<dbReference type="Pfam" id="PF00440">
    <property type="entry name" value="TetR_N"/>
    <property type="match status" value="1"/>
</dbReference>
<accession>A0A1I5SSG8</accession>
<protein>
    <submittedName>
        <fullName evidence="7">DNA-binding transcriptional regulator, AcrR family</fullName>
    </submittedName>
</protein>
<evidence type="ECO:0000256" key="4">
    <source>
        <dbReference type="PROSITE-ProRule" id="PRU00335"/>
    </source>
</evidence>
<dbReference type="InterPro" id="IPR009057">
    <property type="entry name" value="Homeodomain-like_sf"/>
</dbReference>
<evidence type="ECO:0000259" key="6">
    <source>
        <dbReference type="PROSITE" id="PS50977"/>
    </source>
</evidence>
<gene>
    <name evidence="7" type="ORF">SAMN05421810_103254</name>
</gene>
<keyword evidence="8" id="KW-1185">Reference proteome</keyword>
<evidence type="ECO:0000256" key="2">
    <source>
        <dbReference type="ARBA" id="ARBA00023125"/>
    </source>
</evidence>
<keyword evidence="3" id="KW-0804">Transcription</keyword>
<dbReference type="InterPro" id="IPR004111">
    <property type="entry name" value="Repressor_TetR_C"/>
</dbReference>
<proteinExistence type="predicted"/>
<sequence>MPADHGMSGVELLWGDGERPSRGPKPKLTLERIVTAAIGIADAEGLAAVSMQRVAAELGYTAMSLYRYVPGKEQLVEVMVDVAAGWPPELPGEHGWRAELEAWVRALWALYQRHPWALEVRITGAPRGPHHLAWFEAALGPLARAGLREDEQVSGATFLLGAVRQLATIGIDITRAREAVGHTAAQAEADYLTVLRRYVTADRFPHLSRLVEAGIFDNPDLADEGLDLDLHFGIQRLLDGIEVHLTRG</sequence>
<dbReference type="STRING" id="587909.SAMN05421810_103254"/>
<organism evidence="7 8">
    <name type="scientific">Amycolatopsis arida</name>
    <dbReference type="NCBI Taxonomy" id="587909"/>
    <lineage>
        <taxon>Bacteria</taxon>
        <taxon>Bacillati</taxon>
        <taxon>Actinomycetota</taxon>
        <taxon>Actinomycetes</taxon>
        <taxon>Pseudonocardiales</taxon>
        <taxon>Pseudonocardiaceae</taxon>
        <taxon>Amycolatopsis</taxon>
    </lineage>
</organism>
<feature type="domain" description="HTH tetR-type" evidence="6">
    <location>
        <begin position="27"/>
        <end position="87"/>
    </location>
</feature>
<keyword evidence="1" id="KW-0805">Transcription regulation</keyword>
<feature type="region of interest" description="Disordered" evidence="5">
    <location>
        <begin position="1"/>
        <end position="26"/>
    </location>
</feature>
<dbReference type="InterPro" id="IPR036271">
    <property type="entry name" value="Tet_transcr_reg_TetR-rel_C_sf"/>
</dbReference>
<feature type="DNA-binding region" description="H-T-H motif" evidence="4">
    <location>
        <begin position="50"/>
        <end position="69"/>
    </location>
</feature>
<dbReference type="RefSeq" id="WP_092529914.1">
    <property type="nucleotide sequence ID" value="NZ_FOWW01000003.1"/>
</dbReference>
<evidence type="ECO:0000256" key="1">
    <source>
        <dbReference type="ARBA" id="ARBA00023015"/>
    </source>
</evidence>
<evidence type="ECO:0000256" key="5">
    <source>
        <dbReference type="SAM" id="MobiDB-lite"/>
    </source>
</evidence>
<reference evidence="8" key="1">
    <citation type="submission" date="2016-10" db="EMBL/GenBank/DDBJ databases">
        <authorList>
            <person name="Varghese N."/>
            <person name="Submissions S."/>
        </authorList>
    </citation>
    <scope>NUCLEOTIDE SEQUENCE [LARGE SCALE GENOMIC DNA]</scope>
    <source>
        <strain evidence="8">CGMCC 4.5579</strain>
    </source>
</reference>
<name>A0A1I5SSG8_9PSEU</name>
<dbReference type="SUPFAM" id="SSF48498">
    <property type="entry name" value="Tetracyclin repressor-like, C-terminal domain"/>
    <property type="match status" value="1"/>
</dbReference>
<dbReference type="Gene3D" id="1.10.357.10">
    <property type="entry name" value="Tetracycline Repressor, domain 2"/>
    <property type="match status" value="1"/>
</dbReference>
<dbReference type="PROSITE" id="PS50977">
    <property type="entry name" value="HTH_TETR_2"/>
    <property type="match status" value="1"/>
</dbReference>
<evidence type="ECO:0000313" key="7">
    <source>
        <dbReference type="EMBL" id="SFP73679.1"/>
    </source>
</evidence>
<dbReference type="OrthoDB" id="2570341at2"/>
<dbReference type="Pfam" id="PF02909">
    <property type="entry name" value="TetR_C_1"/>
    <property type="match status" value="1"/>
</dbReference>
<evidence type="ECO:0000256" key="3">
    <source>
        <dbReference type="ARBA" id="ARBA00023163"/>
    </source>
</evidence>
<keyword evidence="2 4" id="KW-0238">DNA-binding</keyword>
<dbReference type="EMBL" id="FOWW01000003">
    <property type="protein sequence ID" value="SFP73679.1"/>
    <property type="molecule type" value="Genomic_DNA"/>
</dbReference>
<dbReference type="PANTHER" id="PTHR30055">
    <property type="entry name" value="HTH-TYPE TRANSCRIPTIONAL REGULATOR RUTR"/>
    <property type="match status" value="1"/>
</dbReference>
<dbReference type="AlphaFoldDB" id="A0A1I5SSG8"/>
<dbReference type="SUPFAM" id="SSF46689">
    <property type="entry name" value="Homeodomain-like"/>
    <property type="match status" value="1"/>
</dbReference>
<evidence type="ECO:0000313" key="8">
    <source>
        <dbReference type="Proteomes" id="UP000198727"/>
    </source>
</evidence>
<dbReference type="Proteomes" id="UP000198727">
    <property type="component" value="Unassembled WGS sequence"/>
</dbReference>
<dbReference type="GO" id="GO:0000976">
    <property type="term" value="F:transcription cis-regulatory region binding"/>
    <property type="evidence" value="ECO:0007669"/>
    <property type="project" value="TreeGrafter"/>
</dbReference>